<reference evidence="2 3" key="1">
    <citation type="submission" date="2019-03" db="EMBL/GenBank/DDBJ databases">
        <title>Single cell metagenomics reveals metabolic interactions within the superorganism composed of flagellate Streblomastix strix and complex community of Bacteroidetes bacteria on its surface.</title>
        <authorList>
            <person name="Treitli S.C."/>
            <person name="Kolisko M."/>
            <person name="Husnik F."/>
            <person name="Keeling P."/>
            <person name="Hampl V."/>
        </authorList>
    </citation>
    <scope>NUCLEOTIDE SEQUENCE [LARGE SCALE GENOMIC DNA]</scope>
    <source>
        <strain evidence="2">ST1C</strain>
    </source>
</reference>
<sequence length="215" mass="25145">MEKISDLNIDEYKDDKIQEIESNIKQSDQQQENEKDKEKDGKEDKDQTLKDSGIIPQTELLAQVHYTDTYRDSHRCDYRSPVAIHPTWSSENFIVEVKDEQKQDQDDEQNVEINKLRTNQNQNQDKKQLIKDEQHLEEGESHENQIIENKVEQTVKVRHRHKISYVVQNAISGHVTAIASSASPSQLGGIVRRYQKNKNTYDLQFRSNLLSQNQK</sequence>
<feature type="compositionally biased region" description="Basic and acidic residues" evidence="1">
    <location>
        <begin position="32"/>
        <end position="49"/>
    </location>
</feature>
<name>A0A5J4X1E7_9EUKA</name>
<dbReference type="AlphaFoldDB" id="A0A5J4X1E7"/>
<evidence type="ECO:0000313" key="2">
    <source>
        <dbReference type="EMBL" id="KAA6400445.1"/>
    </source>
</evidence>
<evidence type="ECO:0000313" key="3">
    <source>
        <dbReference type="Proteomes" id="UP000324800"/>
    </source>
</evidence>
<dbReference type="EMBL" id="SNRW01000561">
    <property type="protein sequence ID" value="KAA6400445.1"/>
    <property type="molecule type" value="Genomic_DNA"/>
</dbReference>
<protein>
    <submittedName>
        <fullName evidence="2">Uncharacterized protein</fullName>
    </submittedName>
</protein>
<evidence type="ECO:0000256" key="1">
    <source>
        <dbReference type="SAM" id="MobiDB-lite"/>
    </source>
</evidence>
<gene>
    <name evidence="2" type="ORF">EZS28_004032</name>
</gene>
<feature type="region of interest" description="Disordered" evidence="1">
    <location>
        <begin position="1"/>
        <end position="54"/>
    </location>
</feature>
<proteinExistence type="predicted"/>
<organism evidence="2 3">
    <name type="scientific">Streblomastix strix</name>
    <dbReference type="NCBI Taxonomy" id="222440"/>
    <lineage>
        <taxon>Eukaryota</taxon>
        <taxon>Metamonada</taxon>
        <taxon>Preaxostyla</taxon>
        <taxon>Oxymonadida</taxon>
        <taxon>Streblomastigidae</taxon>
        <taxon>Streblomastix</taxon>
    </lineage>
</organism>
<comment type="caution">
    <text evidence="2">The sequence shown here is derived from an EMBL/GenBank/DDBJ whole genome shotgun (WGS) entry which is preliminary data.</text>
</comment>
<feature type="compositionally biased region" description="Basic and acidic residues" evidence="1">
    <location>
        <begin position="1"/>
        <end position="19"/>
    </location>
</feature>
<accession>A0A5J4X1E7</accession>
<dbReference type="Proteomes" id="UP000324800">
    <property type="component" value="Unassembled WGS sequence"/>
</dbReference>